<sequence>MYCGSFFRDLKHMSALEIIAASTMFIALLLTMIFAGVQDHPAGYKGDPITIRAWAAPGSTFVEGLGTVQVLNITYGYVGQMVTLSDDGKLTSLYCKQQRFIGDMRNPEDFPKALYISMAAELLLTFGGAIIYWKTGEEYVTSPAYGALLPHYRKAVAGTVLPTIISGYLQSSIIRQS</sequence>
<feature type="transmembrane region" description="Helical" evidence="1">
    <location>
        <begin position="113"/>
        <end position="133"/>
    </location>
</feature>
<evidence type="ECO:0000313" key="3">
    <source>
        <dbReference type="Proteomes" id="UP000886523"/>
    </source>
</evidence>
<feature type="transmembrane region" description="Helical" evidence="1">
    <location>
        <begin position="15"/>
        <end position="37"/>
    </location>
</feature>
<keyword evidence="1" id="KW-1133">Transmembrane helix</keyword>
<name>A0A9P6AQD9_9AGAM</name>
<dbReference type="OrthoDB" id="294730at2759"/>
<dbReference type="EMBL" id="MU129023">
    <property type="protein sequence ID" value="KAF9510103.1"/>
    <property type="molecule type" value="Genomic_DNA"/>
</dbReference>
<comment type="caution">
    <text evidence="2">The sequence shown here is derived from an EMBL/GenBank/DDBJ whole genome shotgun (WGS) entry which is preliminary data.</text>
</comment>
<dbReference type="AlphaFoldDB" id="A0A9P6AQD9"/>
<gene>
    <name evidence="2" type="ORF">BS47DRAFT_1364797</name>
</gene>
<dbReference type="Proteomes" id="UP000886523">
    <property type="component" value="Unassembled WGS sequence"/>
</dbReference>
<evidence type="ECO:0000256" key="1">
    <source>
        <dbReference type="SAM" id="Phobius"/>
    </source>
</evidence>
<keyword evidence="3" id="KW-1185">Reference proteome</keyword>
<organism evidence="2 3">
    <name type="scientific">Hydnum rufescens UP504</name>
    <dbReference type="NCBI Taxonomy" id="1448309"/>
    <lineage>
        <taxon>Eukaryota</taxon>
        <taxon>Fungi</taxon>
        <taxon>Dikarya</taxon>
        <taxon>Basidiomycota</taxon>
        <taxon>Agaricomycotina</taxon>
        <taxon>Agaricomycetes</taxon>
        <taxon>Cantharellales</taxon>
        <taxon>Hydnaceae</taxon>
        <taxon>Hydnum</taxon>
    </lineage>
</organism>
<accession>A0A9P6AQD9</accession>
<keyword evidence="1" id="KW-0812">Transmembrane</keyword>
<evidence type="ECO:0000313" key="2">
    <source>
        <dbReference type="EMBL" id="KAF9510103.1"/>
    </source>
</evidence>
<keyword evidence="1" id="KW-0472">Membrane</keyword>
<reference evidence="2" key="1">
    <citation type="journal article" date="2020" name="Nat. Commun.">
        <title>Large-scale genome sequencing of mycorrhizal fungi provides insights into the early evolution of symbiotic traits.</title>
        <authorList>
            <person name="Miyauchi S."/>
            <person name="Kiss E."/>
            <person name="Kuo A."/>
            <person name="Drula E."/>
            <person name="Kohler A."/>
            <person name="Sanchez-Garcia M."/>
            <person name="Morin E."/>
            <person name="Andreopoulos B."/>
            <person name="Barry K.W."/>
            <person name="Bonito G."/>
            <person name="Buee M."/>
            <person name="Carver A."/>
            <person name="Chen C."/>
            <person name="Cichocki N."/>
            <person name="Clum A."/>
            <person name="Culley D."/>
            <person name="Crous P.W."/>
            <person name="Fauchery L."/>
            <person name="Girlanda M."/>
            <person name="Hayes R.D."/>
            <person name="Keri Z."/>
            <person name="LaButti K."/>
            <person name="Lipzen A."/>
            <person name="Lombard V."/>
            <person name="Magnuson J."/>
            <person name="Maillard F."/>
            <person name="Murat C."/>
            <person name="Nolan M."/>
            <person name="Ohm R.A."/>
            <person name="Pangilinan J."/>
            <person name="Pereira M.F."/>
            <person name="Perotto S."/>
            <person name="Peter M."/>
            <person name="Pfister S."/>
            <person name="Riley R."/>
            <person name="Sitrit Y."/>
            <person name="Stielow J.B."/>
            <person name="Szollosi G."/>
            <person name="Zifcakova L."/>
            <person name="Stursova M."/>
            <person name="Spatafora J.W."/>
            <person name="Tedersoo L."/>
            <person name="Vaario L.M."/>
            <person name="Yamada A."/>
            <person name="Yan M."/>
            <person name="Wang P."/>
            <person name="Xu J."/>
            <person name="Bruns T."/>
            <person name="Baldrian P."/>
            <person name="Vilgalys R."/>
            <person name="Dunand C."/>
            <person name="Henrissat B."/>
            <person name="Grigoriev I.V."/>
            <person name="Hibbett D."/>
            <person name="Nagy L.G."/>
            <person name="Martin F.M."/>
        </authorList>
    </citation>
    <scope>NUCLEOTIDE SEQUENCE</scope>
    <source>
        <strain evidence="2">UP504</strain>
    </source>
</reference>
<protein>
    <submittedName>
        <fullName evidence="2">Uncharacterized protein</fullName>
    </submittedName>
</protein>
<proteinExistence type="predicted"/>